<dbReference type="KEGG" id="tpi:TREPR_0253"/>
<dbReference type="AlphaFoldDB" id="F5YLJ3"/>
<gene>
    <name evidence="11" type="primary">cysW</name>
    <name evidence="11" type="ordered locus">TREPR_0253</name>
</gene>
<dbReference type="Pfam" id="PF00528">
    <property type="entry name" value="BPD_transp_1"/>
    <property type="match status" value="1"/>
</dbReference>
<name>F5YLJ3_TREPZ</name>
<dbReference type="InterPro" id="IPR000515">
    <property type="entry name" value="MetI-like"/>
</dbReference>
<dbReference type="eggNOG" id="COG4208">
    <property type="taxonomic scope" value="Bacteria"/>
</dbReference>
<keyword evidence="4 9" id="KW-0812">Transmembrane</keyword>
<keyword evidence="5 9" id="KW-1133">Transmembrane helix</keyword>
<evidence type="ECO:0000256" key="1">
    <source>
        <dbReference type="ARBA" id="ARBA00004651"/>
    </source>
</evidence>
<dbReference type="HOGENOM" id="CLU_016047_14_0_12"/>
<comment type="subcellular location">
    <subcellularLocation>
        <location evidence="1">Cell membrane</location>
        <topology evidence="1">Multi-pass membrane protein</topology>
    </subcellularLocation>
</comment>
<evidence type="ECO:0000256" key="9">
    <source>
        <dbReference type="SAM" id="Phobius"/>
    </source>
</evidence>
<comment type="function">
    <text evidence="8">Part of the ABC transporter complex CysAWTP (TC 3.A.1.6.1) involved in sulfate/thiosulfate import. Probably responsible for the translocation of the substrate across the membrane.</text>
</comment>
<dbReference type="PROSITE" id="PS50928">
    <property type="entry name" value="ABC_TM1"/>
    <property type="match status" value="1"/>
</dbReference>
<dbReference type="SUPFAM" id="SSF161098">
    <property type="entry name" value="MetI-like"/>
    <property type="match status" value="1"/>
</dbReference>
<feature type="transmembrane region" description="Helical" evidence="9">
    <location>
        <begin position="138"/>
        <end position="158"/>
    </location>
</feature>
<keyword evidence="7 9" id="KW-0472">Membrane</keyword>
<feature type="transmembrane region" description="Helical" evidence="9">
    <location>
        <begin position="247"/>
        <end position="268"/>
    </location>
</feature>
<comment type="subunit">
    <text evidence="2">The complex is composed of two ATP-binding proteins (CysA), two transmembrane proteins (CysT and CysW) and a solute-binding protein (CysP).</text>
</comment>
<dbReference type="EMBL" id="CP001843">
    <property type="protein sequence ID" value="AEF85480.1"/>
    <property type="molecule type" value="Genomic_DNA"/>
</dbReference>
<feature type="domain" description="ABC transmembrane type-1" evidence="10">
    <location>
        <begin position="62"/>
        <end position="265"/>
    </location>
</feature>
<keyword evidence="3" id="KW-0813">Transport</keyword>
<dbReference type="NCBIfam" id="TIGR00969">
    <property type="entry name" value="3a0106s02"/>
    <property type="match status" value="1"/>
</dbReference>
<dbReference type="InterPro" id="IPR035906">
    <property type="entry name" value="MetI-like_sf"/>
</dbReference>
<dbReference type="CDD" id="cd06261">
    <property type="entry name" value="TM_PBP2"/>
    <property type="match status" value="1"/>
</dbReference>
<feature type="transmembrane region" description="Helical" evidence="9">
    <location>
        <begin position="58"/>
        <end position="85"/>
    </location>
</feature>
<evidence type="ECO:0000313" key="12">
    <source>
        <dbReference type="Proteomes" id="UP000009223"/>
    </source>
</evidence>
<dbReference type="GO" id="GO:0005886">
    <property type="term" value="C:plasma membrane"/>
    <property type="evidence" value="ECO:0007669"/>
    <property type="project" value="UniProtKB-SubCell"/>
</dbReference>
<evidence type="ECO:0000256" key="7">
    <source>
        <dbReference type="ARBA" id="ARBA00023136"/>
    </source>
</evidence>
<dbReference type="RefSeq" id="WP_015706229.1">
    <property type="nucleotide sequence ID" value="NC_015578.1"/>
</dbReference>
<dbReference type="GO" id="GO:0015419">
    <property type="term" value="F:ABC-type sulfate transporter activity"/>
    <property type="evidence" value="ECO:0007669"/>
    <property type="project" value="InterPro"/>
</dbReference>
<dbReference type="NCBIfam" id="TIGR02140">
    <property type="entry name" value="permease_CysW"/>
    <property type="match status" value="1"/>
</dbReference>
<dbReference type="Gene3D" id="1.10.3720.10">
    <property type="entry name" value="MetI-like"/>
    <property type="match status" value="1"/>
</dbReference>
<evidence type="ECO:0000256" key="4">
    <source>
        <dbReference type="ARBA" id="ARBA00022692"/>
    </source>
</evidence>
<evidence type="ECO:0000256" key="3">
    <source>
        <dbReference type="ARBA" id="ARBA00022448"/>
    </source>
</evidence>
<evidence type="ECO:0000256" key="5">
    <source>
        <dbReference type="ARBA" id="ARBA00022989"/>
    </source>
</evidence>
<accession>F5YLJ3</accession>
<feature type="transmembrane region" description="Helical" evidence="9">
    <location>
        <begin position="214"/>
        <end position="235"/>
    </location>
</feature>
<dbReference type="InterPro" id="IPR011866">
    <property type="entry name" value="CysW_permease"/>
</dbReference>
<reference evidence="12" key="1">
    <citation type="submission" date="2009-12" db="EMBL/GenBank/DDBJ databases">
        <title>Complete sequence of Treponema primitia strain ZAS-2.</title>
        <authorList>
            <person name="Tetu S.G."/>
            <person name="Matson E."/>
            <person name="Ren Q."/>
            <person name="Seshadri R."/>
            <person name="Elbourne L."/>
            <person name="Hassan K.A."/>
            <person name="Durkin A."/>
            <person name="Radune D."/>
            <person name="Mohamoud Y."/>
            <person name="Shay R."/>
            <person name="Jin S."/>
            <person name="Zhang X."/>
            <person name="Lucey K."/>
            <person name="Ballor N.R."/>
            <person name="Ottesen E."/>
            <person name="Rosenthal R."/>
            <person name="Allen A."/>
            <person name="Leadbetter J.R."/>
            <person name="Paulsen I.T."/>
        </authorList>
    </citation>
    <scope>NUCLEOTIDE SEQUENCE [LARGE SCALE GENOMIC DNA]</scope>
    <source>
        <strain evidence="12">ATCC BAA-887 / DSM 12427 / ZAS-2</strain>
    </source>
</reference>
<dbReference type="PANTHER" id="PTHR30406">
    <property type="entry name" value="SULFATE TRANSPORT SYSTEM PERMEASE PROTEIN"/>
    <property type="match status" value="1"/>
</dbReference>
<reference evidence="11 12" key="2">
    <citation type="journal article" date="2011" name="ISME J.">
        <title>RNA-seq reveals cooperative metabolic interactions between two termite-gut spirochete species in co-culture.</title>
        <authorList>
            <person name="Rosenthal A.Z."/>
            <person name="Matson E.G."/>
            <person name="Eldar A."/>
            <person name="Leadbetter J.R."/>
        </authorList>
    </citation>
    <scope>NUCLEOTIDE SEQUENCE [LARGE SCALE GENOMIC DNA]</scope>
    <source>
        <strain evidence="12">ATCC BAA-887 / DSM 12427 / ZAS-2</strain>
    </source>
</reference>
<proteinExistence type="predicted"/>
<dbReference type="STRING" id="545694.TREPR_0253"/>
<keyword evidence="6" id="KW-0764">Sulfate transport</keyword>
<feature type="transmembrane region" description="Helical" evidence="9">
    <location>
        <begin position="16"/>
        <end position="38"/>
    </location>
</feature>
<dbReference type="Proteomes" id="UP000009223">
    <property type="component" value="Chromosome"/>
</dbReference>
<evidence type="ECO:0000256" key="2">
    <source>
        <dbReference type="ARBA" id="ARBA00011779"/>
    </source>
</evidence>
<dbReference type="InterPro" id="IPR005667">
    <property type="entry name" value="Sulph_transpt2"/>
</dbReference>
<evidence type="ECO:0000259" key="10">
    <source>
        <dbReference type="PROSITE" id="PS50928"/>
    </source>
</evidence>
<keyword evidence="12" id="KW-1185">Reference proteome</keyword>
<feature type="transmembrane region" description="Helical" evidence="9">
    <location>
        <begin position="97"/>
        <end position="126"/>
    </location>
</feature>
<evidence type="ECO:0000256" key="8">
    <source>
        <dbReference type="ARBA" id="ARBA00025323"/>
    </source>
</evidence>
<sequence>MSAYHRLNKEPRWIKPVLIAISLIFMAVFIFIPLITIFSQAFDSGVGAYFKALGNKDIFAAIRLTLVTALVCVPLNTFFGILLAWAITKFDFRGKNILITLIEVPFAISPVIAGLLFIFLFGSFGWFGHWLMAHHVKIVFAVPGIFIATAFVTFPFVARELIPLMQEMGKDDEEAAMTLGANGLQTFFRITLPNIKWGLLYGVVLTNARAMGEFGAVAVVSGLIRGVTTTMPLYIDILYGEYLFRAAFAVASLLTLLALVTLIAKTIIEHFIAEQRKSAEV</sequence>
<evidence type="ECO:0000313" key="11">
    <source>
        <dbReference type="EMBL" id="AEF85480.1"/>
    </source>
</evidence>
<organism evidence="11 12">
    <name type="scientific">Treponema primitia (strain ATCC BAA-887 / DSM 12427 / ZAS-2)</name>
    <dbReference type="NCBI Taxonomy" id="545694"/>
    <lineage>
        <taxon>Bacteria</taxon>
        <taxon>Pseudomonadati</taxon>
        <taxon>Spirochaetota</taxon>
        <taxon>Spirochaetia</taxon>
        <taxon>Spirochaetales</taxon>
        <taxon>Treponemataceae</taxon>
        <taxon>Treponema</taxon>
    </lineage>
</organism>
<evidence type="ECO:0000256" key="6">
    <source>
        <dbReference type="ARBA" id="ARBA00023032"/>
    </source>
</evidence>
<dbReference type="PANTHER" id="PTHR30406:SF1">
    <property type="entry name" value="SULFATE TRANSPORT SYSTEM PERMEASE PROTEIN CYSW"/>
    <property type="match status" value="1"/>
</dbReference>
<protein>
    <submittedName>
        <fullName evidence="11">Sulfate ABC transporter, permease protein CysW</fullName>
    </submittedName>
</protein>